<feature type="compositionally biased region" description="Basic and acidic residues" evidence="2">
    <location>
        <begin position="36"/>
        <end position="55"/>
    </location>
</feature>
<accession>A0A426ZLN2</accession>
<keyword evidence="1" id="KW-0175">Coiled coil</keyword>
<proteinExistence type="predicted"/>
<feature type="coiled-coil region" evidence="1">
    <location>
        <begin position="190"/>
        <end position="224"/>
    </location>
</feature>
<protein>
    <submittedName>
        <fullName evidence="3">Uncharacterized protein</fullName>
    </submittedName>
</protein>
<reference evidence="3 4" key="1">
    <citation type="journal article" date="2014" name="Agronomy (Basel)">
        <title>A Draft Genome Sequence for Ensete ventricosum, the Drought-Tolerant Tree Against Hunger.</title>
        <authorList>
            <person name="Harrison J."/>
            <person name="Moore K.A."/>
            <person name="Paszkiewicz K."/>
            <person name="Jones T."/>
            <person name="Grant M."/>
            <person name="Ambacheew D."/>
            <person name="Muzemil S."/>
            <person name="Studholme D.J."/>
        </authorList>
    </citation>
    <scope>NUCLEOTIDE SEQUENCE [LARGE SCALE GENOMIC DNA]</scope>
</reference>
<feature type="compositionally biased region" description="Basic residues" evidence="2">
    <location>
        <begin position="56"/>
        <end position="68"/>
    </location>
</feature>
<feature type="region of interest" description="Disordered" evidence="2">
    <location>
        <begin position="1"/>
        <end position="85"/>
    </location>
</feature>
<organism evidence="3 4">
    <name type="scientific">Ensete ventricosum</name>
    <name type="common">Abyssinian banana</name>
    <name type="synonym">Musa ensete</name>
    <dbReference type="NCBI Taxonomy" id="4639"/>
    <lineage>
        <taxon>Eukaryota</taxon>
        <taxon>Viridiplantae</taxon>
        <taxon>Streptophyta</taxon>
        <taxon>Embryophyta</taxon>
        <taxon>Tracheophyta</taxon>
        <taxon>Spermatophyta</taxon>
        <taxon>Magnoliopsida</taxon>
        <taxon>Liliopsida</taxon>
        <taxon>Zingiberales</taxon>
        <taxon>Musaceae</taxon>
        <taxon>Ensete</taxon>
    </lineage>
</organism>
<evidence type="ECO:0000256" key="2">
    <source>
        <dbReference type="SAM" id="MobiDB-lite"/>
    </source>
</evidence>
<name>A0A426ZLN2_ENSVE</name>
<evidence type="ECO:0000313" key="3">
    <source>
        <dbReference type="EMBL" id="RRT64814.1"/>
    </source>
</evidence>
<comment type="caution">
    <text evidence="3">The sequence shown here is derived from an EMBL/GenBank/DDBJ whole genome shotgun (WGS) entry which is preliminary data.</text>
</comment>
<evidence type="ECO:0000256" key="1">
    <source>
        <dbReference type="SAM" id="Coils"/>
    </source>
</evidence>
<evidence type="ECO:0000313" key="4">
    <source>
        <dbReference type="Proteomes" id="UP000287651"/>
    </source>
</evidence>
<dbReference type="EMBL" id="AMZH03006043">
    <property type="protein sequence ID" value="RRT64814.1"/>
    <property type="molecule type" value="Genomic_DNA"/>
</dbReference>
<gene>
    <name evidence="3" type="ORF">B296_00007202</name>
</gene>
<feature type="compositionally biased region" description="Polar residues" evidence="2">
    <location>
        <begin position="17"/>
        <end position="28"/>
    </location>
</feature>
<dbReference type="AlphaFoldDB" id="A0A426ZLN2"/>
<sequence>MSKVGGGRRSPAAPNPAQLTSVPSSSPEVQEIQYEEATRKAVEASGKRKTEETSGPRKKTKVTGRHKSCREGEGSKSRVAKGKGPTSLVDEVLVPRTRPKSMRELCSARLRANAKDYHVVRMSSLPEQLLTSPSDAFVSLTHDTHIWQDGTASAKYAREVQIPHLATNAGACLDAAAVAEQRAFEAQSLADHYKVELKEATRQRESLEMELSDVKDLLDDSHNQLNDA</sequence>
<dbReference type="Proteomes" id="UP000287651">
    <property type="component" value="Unassembled WGS sequence"/>
</dbReference>